<feature type="active site" description="Cysteine sulfenic acid (-SOH) intermediate; for peroxidase activity" evidence="13">
    <location>
        <position position="45"/>
    </location>
</feature>
<evidence type="ECO:0000256" key="6">
    <source>
        <dbReference type="ARBA" id="ARBA00023002"/>
    </source>
</evidence>
<comment type="similarity">
    <text evidence="10">Belongs to the peroxiredoxin family. BCP/PrxQ subfamily.</text>
</comment>
<dbReference type="EMBL" id="SDHZ01000005">
    <property type="protein sequence ID" value="RXK80784.1"/>
    <property type="molecule type" value="Genomic_DNA"/>
</dbReference>
<comment type="subunit">
    <text evidence="2">Monomer.</text>
</comment>
<dbReference type="Gene3D" id="3.40.30.10">
    <property type="entry name" value="Glutaredoxin"/>
    <property type="match status" value="1"/>
</dbReference>
<evidence type="ECO:0000256" key="4">
    <source>
        <dbReference type="ARBA" id="ARBA00022559"/>
    </source>
</evidence>
<reference evidence="15 16" key="1">
    <citation type="submission" date="2019-01" db="EMBL/GenBank/DDBJ databases">
        <title>Filimonas sp. strain TTM-71.</title>
        <authorList>
            <person name="Chen W.-M."/>
        </authorList>
    </citation>
    <scope>NUCLEOTIDE SEQUENCE [LARGE SCALE GENOMIC DNA]</scope>
    <source>
        <strain evidence="15 16">TTM-71</strain>
    </source>
</reference>
<evidence type="ECO:0000256" key="10">
    <source>
        <dbReference type="ARBA" id="ARBA00038489"/>
    </source>
</evidence>
<evidence type="ECO:0000259" key="14">
    <source>
        <dbReference type="PROSITE" id="PS51352"/>
    </source>
</evidence>
<dbReference type="PIRSF" id="PIRSF000239">
    <property type="entry name" value="AHPC"/>
    <property type="match status" value="1"/>
</dbReference>
<dbReference type="GO" id="GO:0034599">
    <property type="term" value="P:cellular response to oxidative stress"/>
    <property type="evidence" value="ECO:0007669"/>
    <property type="project" value="TreeGrafter"/>
</dbReference>
<keyword evidence="6 15" id="KW-0560">Oxidoreductase</keyword>
<dbReference type="InterPro" id="IPR050924">
    <property type="entry name" value="Peroxiredoxin_BCP/PrxQ"/>
</dbReference>
<dbReference type="EC" id="1.11.1.24" evidence="3"/>
<keyword evidence="16" id="KW-1185">Reference proteome</keyword>
<evidence type="ECO:0000256" key="12">
    <source>
        <dbReference type="ARBA" id="ARBA00049091"/>
    </source>
</evidence>
<keyword evidence="8" id="KW-0676">Redox-active center</keyword>
<evidence type="ECO:0000256" key="9">
    <source>
        <dbReference type="ARBA" id="ARBA00032824"/>
    </source>
</evidence>
<dbReference type="Pfam" id="PF00578">
    <property type="entry name" value="AhpC-TSA"/>
    <property type="match status" value="1"/>
</dbReference>
<organism evidence="15 16">
    <name type="scientific">Filimonas effusa</name>
    <dbReference type="NCBI Taxonomy" id="2508721"/>
    <lineage>
        <taxon>Bacteria</taxon>
        <taxon>Pseudomonadati</taxon>
        <taxon>Bacteroidota</taxon>
        <taxon>Chitinophagia</taxon>
        <taxon>Chitinophagales</taxon>
        <taxon>Chitinophagaceae</taxon>
        <taxon>Filimonas</taxon>
    </lineage>
</organism>
<accession>A0A4Q1D0N3</accession>
<dbReference type="AlphaFoldDB" id="A0A4Q1D0N3"/>
<dbReference type="PANTHER" id="PTHR42801:SF4">
    <property type="entry name" value="AHPC_TSA FAMILY PROTEIN"/>
    <property type="match status" value="1"/>
</dbReference>
<evidence type="ECO:0000256" key="8">
    <source>
        <dbReference type="ARBA" id="ARBA00023284"/>
    </source>
</evidence>
<evidence type="ECO:0000313" key="15">
    <source>
        <dbReference type="EMBL" id="RXK80784.1"/>
    </source>
</evidence>
<evidence type="ECO:0000256" key="2">
    <source>
        <dbReference type="ARBA" id="ARBA00011245"/>
    </source>
</evidence>
<evidence type="ECO:0000256" key="5">
    <source>
        <dbReference type="ARBA" id="ARBA00022862"/>
    </source>
</evidence>
<evidence type="ECO:0000256" key="1">
    <source>
        <dbReference type="ARBA" id="ARBA00003330"/>
    </source>
</evidence>
<name>A0A4Q1D0N3_9BACT</name>
<keyword evidence="5" id="KW-0049">Antioxidant</keyword>
<dbReference type="OrthoDB" id="9812811at2"/>
<dbReference type="InterPro" id="IPR036249">
    <property type="entry name" value="Thioredoxin-like_sf"/>
</dbReference>
<dbReference type="CDD" id="cd03017">
    <property type="entry name" value="PRX_BCP"/>
    <property type="match status" value="1"/>
</dbReference>
<evidence type="ECO:0000256" key="3">
    <source>
        <dbReference type="ARBA" id="ARBA00013017"/>
    </source>
</evidence>
<dbReference type="InterPro" id="IPR013766">
    <property type="entry name" value="Thioredoxin_domain"/>
</dbReference>
<evidence type="ECO:0000256" key="7">
    <source>
        <dbReference type="ARBA" id="ARBA00023157"/>
    </source>
</evidence>
<dbReference type="GO" id="GO:0045454">
    <property type="term" value="P:cell redox homeostasis"/>
    <property type="evidence" value="ECO:0007669"/>
    <property type="project" value="TreeGrafter"/>
</dbReference>
<evidence type="ECO:0000256" key="11">
    <source>
        <dbReference type="ARBA" id="ARBA00042639"/>
    </source>
</evidence>
<comment type="caution">
    <text evidence="15">The sequence shown here is derived from an EMBL/GenBank/DDBJ whole genome shotgun (WGS) entry which is preliminary data.</text>
</comment>
<dbReference type="NCBIfam" id="NF006960">
    <property type="entry name" value="PRK09437.1"/>
    <property type="match status" value="1"/>
</dbReference>
<dbReference type="SUPFAM" id="SSF52833">
    <property type="entry name" value="Thioredoxin-like"/>
    <property type="match status" value="1"/>
</dbReference>
<dbReference type="GO" id="GO:0008379">
    <property type="term" value="F:thioredoxin peroxidase activity"/>
    <property type="evidence" value="ECO:0007669"/>
    <property type="project" value="TreeGrafter"/>
</dbReference>
<dbReference type="Proteomes" id="UP000290545">
    <property type="component" value="Unassembled WGS sequence"/>
</dbReference>
<evidence type="ECO:0000313" key="16">
    <source>
        <dbReference type="Proteomes" id="UP000290545"/>
    </source>
</evidence>
<feature type="domain" description="Thioredoxin" evidence="14">
    <location>
        <begin position="3"/>
        <end position="151"/>
    </location>
</feature>
<proteinExistence type="inferred from homology"/>
<sequence>MELKEGSKAPDFTGVDQNGNTISLHDFKGKKVVLYFYPKDDTPGCTAQACNLRDNHTALQQQGYAVIGISVDSVKSHKKFEEKYSLPFPLVADEDKKIVEAYGVWGEKKFMGKTHMGTHRTTFLVNEEGNISRIITKPDTKNQAQQVLEEN</sequence>
<gene>
    <name evidence="15" type="ORF">ESB13_21725</name>
</gene>
<dbReference type="GO" id="GO:0005737">
    <property type="term" value="C:cytoplasm"/>
    <property type="evidence" value="ECO:0007669"/>
    <property type="project" value="TreeGrafter"/>
</dbReference>
<dbReference type="PANTHER" id="PTHR42801">
    <property type="entry name" value="THIOREDOXIN-DEPENDENT PEROXIDE REDUCTASE"/>
    <property type="match status" value="1"/>
</dbReference>
<comment type="catalytic activity">
    <reaction evidence="12">
        <text>a hydroperoxide + [thioredoxin]-dithiol = an alcohol + [thioredoxin]-disulfide + H2O</text>
        <dbReference type="Rhea" id="RHEA:62620"/>
        <dbReference type="Rhea" id="RHEA-COMP:10698"/>
        <dbReference type="Rhea" id="RHEA-COMP:10700"/>
        <dbReference type="ChEBI" id="CHEBI:15377"/>
        <dbReference type="ChEBI" id="CHEBI:29950"/>
        <dbReference type="ChEBI" id="CHEBI:30879"/>
        <dbReference type="ChEBI" id="CHEBI:35924"/>
        <dbReference type="ChEBI" id="CHEBI:50058"/>
        <dbReference type="EC" id="1.11.1.24"/>
    </reaction>
</comment>
<comment type="function">
    <text evidence="1">Thiol-specific peroxidase that catalyzes the reduction of hydrogen peroxide and organic hydroperoxides to water and alcohols, respectively. Plays a role in cell protection against oxidative stress by detoxifying peroxides and as sensor of hydrogen peroxide-mediated signaling events.</text>
</comment>
<keyword evidence="4 15" id="KW-0575">Peroxidase</keyword>
<dbReference type="RefSeq" id="WP_129005826.1">
    <property type="nucleotide sequence ID" value="NZ_SDHZ01000005.1"/>
</dbReference>
<dbReference type="InterPro" id="IPR024706">
    <property type="entry name" value="Peroxiredoxin_AhpC-typ"/>
</dbReference>
<keyword evidence="7" id="KW-1015">Disulfide bond</keyword>
<dbReference type="FunFam" id="3.40.30.10:FF:000007">
    <property type="entry name" value="Thioredoxin-dependent thiol peroxidase"/>
    <property type="match status" value="1"/>
</dbReference>
<protein>
    <recommendedName>
        <fullName evidence="3">thioredoxin-dependent peroxiredoxin</fullName>
        <ecNumber evidence="3">1.11.1.24</ecNumber>
    </recommendedName>
    <alternativeName>
        <fullName evidence="9">Thioredoxin peroxidase</fullName>
    </alternativeName>
    <alternativeName>
        <fullName evidence="11">Thioredoxin-dependent peroxiredoxin Bcp</fullName>
    </alternativeName>
</protein>
<evidence type="ECO:0000256" key="13">
    <source>
        <dbReference type="PIRSR" id="PIRSR000239-1"/>
    </source>
</evidence>
<dbReference type="InterPro" id="IPR000866">
    <property type="entry name" value="AhpC/TSA"/>
</dbReference>
<dbReference type="PROSITE" id="PS51352">
    <property type="entry name" value="THIOREDOXIN_2"/>
    <property type="match status" value="1"/>
</dbReference>